<accession>A8GEG9</accession>
<evidence type="ECO:0000256" key="1">
    <source>
        <dbReference type="SAM" id="SignalP"/>
    </source>
</evidence>
<dbReference type="STRING" id="399741.Spro_2408"/>
<dbReference type="AlphaFoldDB" id="A8GEG9"/>
<proteinExistence type="predicted"/>
<name>A8GEG9_SERP5</name>
<sequence length="250" mass="25702" precursor="true">MCGTHIERNISMKKTLLATLLTAGAVVCASSVFAADSVDLKVIGTITPVACTPTLSGGGTVDYGTIKADTLKADDYTVLPVKSLDFAITCDGNAKVAVNAFSGRMGTTVGDAEATNGASTIPAGITIFGQDSSTSTAQAFGLGLDGTKKIGGYLTRFNNANAKADGVAVDTITRRGPTGTWLAAAQKTANLVSKTFLQPSWAATGTLTPVAFKTLATTLEVQAFINKASELDITKPIQLDGLATLELIYL</sequence>
<dbReference type="HOGENOM" id="CLU_093407_1_0_6"/>
<organism evidence="2">
    <name type="scientific">Serratia proteamaculans (strain 568)</name>
    <dbReference type="NCBI Taxonomy" id="399741"/>
    <lineage>
        <taxon>Bacteria</taxon>
        <taxon>Pseudomonadati</taxon>
        <taxon>Pseudomonadota</taxon>
        <taxon>Gammaproteobacteria</taxon>
        <taxon>Enterobacterales</taxon>
        <taxon>Yersiniaceae</taxon>
        <taxon>Serratia</taxon>
    </lineage>
</organism>
<feature type="chain" id="PRO_5002722833" description="DUF1120 domain-containing protein" evidence="1">
    <location>
        <begin position="35"/>
        <end position="250"/>
    </location>
</feature>
<dbReference type="InterPro" id="IPR010546">
    <property type="entry name" value="DUF1120"/>
</dbReference>
<reference evidence="2" key="1">
    <citation type="submission" date="2007-09" db="EMBL/GenBank/DDBJ databases">
        <title>Complete sequence of chromosome of Serratia proteamaculans 568.</title>
        <authorList>
            <consortium name="US DOE Joint Genome Institute"/>
            <person name="Copeland A."/>
            <person name="Lucas S."/>
            <person name="Lapidus A."/>
            <person name="Barry K."/>
            <person name="Glavina del Rio T."/>
            <person name="Dalin E."/>
            <person name="Tice H."/>
            <person name="Pitluck S."/>
            <person name="Chain P."/>
            <person name="Malfatti S."/>
            <person name="Shin M."/>
            <person name="Vergez L."/>
            <person name="Schmutz J."/>
            <person name="Larimer F."/>
            <person name="Land M."/>
            <person name="Hauser L."/>
            <person name="Kyrpides N."/>
            <person name="Kim E."/>
            <person name="Taghavi S."/>
            <person name="Newman L."/>
            <person name="Vangronsveld J."/>
            <person name="van der Lelie D."/>
            <person name="Richardson P."/>
        </authorList>
    </citation>
    <scope>NUCLEOTIDE SEQUENCE [LARGE SCALE GENOMIC DNA]</scope>
    <source>
        <strain evidence="2">568</strain>
    </source>
</reference>
<evidence type="ECO:0000313" key="2">
    <source>
        <dbReference type="EMBL" id="ABV41509.1"/>
    </source>
</evidence>
<dbReference type="EMBL" id="CP000826">
    <property type="protein sequence ID" value="ABV41509.1"/>
    <property type="molecule type" value="Genomic_DNA"/>
</dbReference>
<protein>
    <recommendedName>
        <fullName evidence="3">DUF1120 domain-containing protein</fullName>
    </recommendedName>
</protein>
<keyword evidence="1" id="KW-0732">Signal</keyword>
<dbReference type="KEGG" id="spe:Spro_2408"/>
<evidence type="ECO:0008006" key="3">
    <source>
        <dbReference type="Google" id="ProtNLM"/>
    </source>
</evidence>
<dbReference type="Pfam" id="PF06551">
    <property type="entry name" value="DUF1120"/>
    <property type="match status" value="1"/>
</dbReference>
<gene>
    <name evidence="2" type="ordered locus">Spro_2408</name>
</gene>
<dbReference type="eggNOG" id="COG3539">
    <property type="taxonomic scope" value="Bacteria"/>
</dbReference>
<feature type="signal peptide" evidence="1">
    <location>
        <begin position="1"/>
        <end position="34"/>
    </location>
</feature>